<dbReference type="EMBL" id="PSYR01000002">
    <property type="protein sequence ID" value="RCN57079.1"/>
    <property type="molecule type" value="Genomic_DNA"/>
</dbReference>
<evidence type="ECO:0000256" key="1">
    <source>
        <dbReference type="ARBA" id="ARBA00009075"/>
    </source>
</evidence>
<evidence type="ECO:0000313" key="4">
    <source>
        <dbReference type="EMBL" id="RCN57079.1"/>
    </source>
</evidence>
<evidence type="ECO:0000256" key="2">
    <source>
        <dbReference type="ARBA" id="ARBA00022448"/>
    </source>
</evidence>
<gene>
    <name evidence="4" type="ORF">C4900_15305</name>
</gene>
<reference evidence="4 5" key="1">
    <citation type="submission" date="2018-02" db="EMBL/GenBank/DDBJ databases">
        <title>Insights into the biology of acidophilic members of the Acidiferrobacteraceae family derived from comparative genomic analyses.</title>
        <authorList>
            <person name="Issotta F."/>
            <person name="Thyssen C."/>
            <person name="Mena C."/>
            <person name="Moya A."/>
            <person name="Bellenberg S."/>
            <person name="Sproer C."/>
            <person name="Covarrubias P.C."/>
            <person name="Sand W."/>
            <person name="Quatrini R."/>
            <person name="Vera M."/>
        </authorList>
    </citation>
    <scope>NUCLEOTIDE SEQUENCE [LARGE SCALE GENOMIC DNA]</scope>
    <source>
        <strain evidence="5">m-1</strain>
    </source>
</reference>
<dbReference type="PANTHER" id="PTHR34596">
    <property type="entry name" value="CHITOPORIN"/>
    <property type="match status" value="1"/>
</dbReference>
<sequence>MSGGETARESQGGLMIRIGKQDWVGAAADRHRRAGRDVGIKGGWRGLSAIPLGALFLAMNMGSAHAATGFLSGMKVTGDVRAYDFARFYTGVPPSQHAFAAGGAVNIMSGAVDGFSATASFYAAHSLGLNNRNPALVDGTLAGYGRIDTFGQAFLQYRARGVLLRAGDQLLNTPRMDPSDARVVPATYQGLFAAIQPVSGLTVSALRITRYKSRTSDGFSNTDLYNAAGSVNVGGTGGLPGDTEPGAAAVGASYHVEGLTATAWGYQFFNLAKMAYVEGSYTFAGAHGLAPLVGAQYVRETGSGAQELGHVDATVYGAIVGIKHGPDLLTVGYNDLPARPGAFGNGDVVSPYTTGYATDPLYTTSMIQGMVDRKTSGHAVKVAVTAFLLQRQVRVIAGYARYFNTVYAGYSAPYTDEADLE</sequence>
<name>A0A368HIR8_9GAMM</name>
<dbReference type="PANTHER" id="PTHR34596:SF2">
    <property type="entry name" value="CHITOPORIN"/>
    <property type="match status" value="1"/>
</dbReference>
<dbReference type="GO" id="GO:0016020">
    <property type="term" value="C:membrane"/>
    <property type="evidence" value="ECO:0007669"/>
    <property type="project" value="InterPro"/>
</dbReference>
<dbReference type="Pfam" id="PF03573">
    <property type="entry name" value="OprD"/>
    <property type="match status" value="1"/>
</dbReference>
<keyword evidence="3" id="KW-0732">Signal</keyword>
<accession>A0A368HIR8</accession>
<keyword evidence="2" id="KW-0813">Transport</keyword>
<dbReference type="GO" id="GO:0015288">
    <property type="term" value="F:porin activity"/>
    <property type="evidence" value="ECO:0007669"/>
    <property type="project" value="TreeGrafter"/>
</dbReference>
<comment type="similarity">
    <text evidence="1">Belongs to the outer membrane porin (Opr) (TC 1.B.25) family.</text>
</comment>
<evidence type="ECO:0000313" key="5">
    <source>
        <dbReference type="Proteomes" id="UP000253250"/>
    </source>
</evidence>
<proteinExistence type="inferred from homology"/>
<dbReference type="InterPro" id="IPR023614">
    <property type="entry name" value="Porin_dom_sf"/>
</dbReference>
<dbReference type="Gene3D" id="2.40.160.10">
    <property type="entry name" value="Porin"/>
    <property type="match status" value="1"/>
</dbReference>
<dbReference type="OrthoDB" id="9146693at2"/>
<keyword evidence="5" id="KW-1185">Reference proteome</keyword>
<protein>
    <recommendedName>
        <fullName evidence="6">Porin</fullName>
    </recommendedName>
</protein>
<dbReference type="AlphaFoldDB" id="A0A368HIR8"/>
<evidence type="ECO:0000256" key="3">
    <source>
        <dbReference type="ARBA" id="ARBA00022729"/>
    </source>
</evidence>
<dbReference type="Proteomes" id="UP000253250">
    <property type="component" value="Unassembled WGS sequence"/>
</dbReference>
<dbReference type="InterPro" id="IPR005318">
    <property type="entry name" value="OM_porin_bac"/>
</dbReference>
<organism evidence="4 5">
    <name type="scientific">Acidiferrobacter thiooxydans</name>
    <dbReference type="NCBI Taxonomy" id="163359"/>
    <lineage>
        <taxon>Bacteria</taxon>
        <taxon>Pseudomonadati</taxon>
        <taxon>Pseudomonadota</taxon>
        <taxon>Gammaproteobacteria</taxon>
        <taxon>Acidiferrobacterales</taxon>
        <taxon>Acidiferrobacteraceae</taxon>
        <taxon>Acidiferrobacter</taxon>
    </lineage>
</organism>
<evidence type="ECO:0008006" key="6">
    <source>
        <dbReference type="Google" id="ProtNLM"/>
    </source>
</evidence>
<comment type="caution">
    <text evidence="4">The sequence shown here is derived from an EMBL/GenBank/DDBJ whole genome shotgun (WGS) entry which is preliminary data.</text>
</comment>